<dbReference type="AlphaFoldDB" id="A0A915DFB9"/>
<proteinExistence type="predicted"/>
<evidence type="ECO:0000313" key="2">
    <source>
        <dbReference type="WBParaSite" id="jg18646"/>
    </source>
</evidence>
<name>A0A915DFB9_9BILA</name>
<sequence>MRSENSKSVSDCLNFKTSSSMAAARILRNPHLRRWPEVLRQAGLPADLLRHAPSLHFAGCARISYDWEKPAAGGW</sequence>
<dbReference type="Proteomes" id="UP000887574">
    <property type="component" value="Unplaced"/>
</dbReference>
<evidence type="ECO:0000313" key="1">
    <source>
        <dbReference type="Proteomes" id="UP000887574"/>
    </source>
</evidence>
<organism evidence="1 2">
    <name type="scientific">Ditylenchus dipsaci</name>
    <dbReference type="NCBI Taxonomy" id="166011"/>
    <lineage>
        <taxon>Eukaryota</taxon>
        <taxon>Metazoa</taxon>
        <taxon>Ecdysozoa</taxon>
        <taxon>Nematoda</taxon>
        <taxon>Chromadorea</taxon>
        <taxon>Rhabditida</taxon>
        <taxon>Tylenchina</taxon>
        <taxon>Tylenchomorpha</taxon>
        <taxon>Sphaerularioidea</taxon>
        <taxon>Anguinidae</taxon>
        <taxon>Anguininae</taxon>
        <taxon>Ditylenchus</taxon>
    </lineage>
</organism>
<protein>
    <submittedName>
        <fullName evidence="2">Uncharacterized protein</fullName>
    </submittedName>
</protein>
<dbReference type="WBParaSite" id="jg18646">
    <property type="protein sequence ID" value="jg18646"/>
    <property type="gene ID" value="jg18646"/>
</dbReference>
<keyword evidence="1" id="KW-1185">Reference proteome</keyword>
<reference evidence="2" key="1">
    <citation type="submission" date="2022-11" db="UniProtKB">
        <authorList>
            <consortium name="WormBaseParasite"/>
        </authorList>
    </citation>
    <scope>IDENTIFICATION</scope>
</reference>
<accession>A0A915DFB9</accession>